<evidence type="ECO:0000313" key="2">
    <source>
        <dbReference type="Proteomes" id="UP001595904"/>
    </source>
</evidence>
<dbReference type="EMBL" id="JBHSDU010000001">
    <property type="protein sequence ID" value="MFC4307773.1"/>
    <property type="molecule type" value="Genomic_DNA"/>
</dbReference>
<protein>
    <submittedName>
        <fullName evidence="1">Uncharacterized protein</fullName>
    </submittedName>
</protein>
<dbReference type="RefSeq" id="WP_380594320.1">
    <property type="nucleotide sequence ID" value="NZ_JBHSDU010000001.1"/>
</dbReference>
<dbReference type="Proteomes" id="UP001595904">
    <property type="component" value="Unassembled WGS sequence"/>
</dbReference>
<evidence type="ECO:0000313" key="1">
    <source>
        <dbReference type="EMBL" id="MFC4307773.1"/>
    </source>
</evidence>
<gene>
    <name evidence="1" type="ORF">ACFPN2_01655</name>
</gene>
<organism evidence="1 2">
    <name type="scientific">Steroidobacter flavus</name>
    <dbReference type="NCBI Taxonomy" id="1842136"/>
    <lineage>
        <taxon>Bacteria</taxon>
        <taxon>Pseudomonadati</taxon>
        <taxon>Pseudomonadota</taxon>
        <taxon>Gammaproteobacteria</taxon>
        <taxon>Steroidobacterales</taxon>
        <taxon>Steroidobacteraceae</taxon>
        <taxon>Steroidobacter</taxon>
    </lineage>
</organism>
<accession>A0ABV8SLJ1</accession>
<comment type="caution">
    <text evidence="1">The sequence shown here is derived from an EMBL/GenBank/DDBJ whole genome shotgun (WGS) entry which is preliminary data.</text>
</comment>
<name>A0ABV8SLJ1_9GAMM</name>
<reference evidence="2" key="1">
    <citation type="journal article" date="2019" name="Int. J. Syst. Evol. Microbiol.">
        <title>The Global Catalogue of Microorganisms (GCM) 10K type strain sequencing project: providing services to taxonomists for standard genome sequencing and annotation.</title>
        <authorList>
            <consortium name="The Broad Institute Genomics Platform"/>
            <consortium name="The Broad Institute Genome Sequencing Center for Infectious Disease"/>
            <person name="Wu L."/>
            <person name="Ma J."/>
        </authorList>
    </citation>
    <scope>NUCLEOTIDE SEQUENCE [LARGE SCALE GENOMIC DNA]</scope>
    <source>
        <strain evidence="2">CGMCC 1.10759</strain>
    </source>
</reference>
<sequence length="137" mass="15715">MPSEPWCAKESSHEIEYHDLRIGCVDLAAPASEGDYAGWQTRGTRVTFDEIDTNPVQLWYVAHHLAQLYNNTGGLMGEYYQCYVRDWGPGDSTIYVRWWVLAPMTYTNTGHVQSQYSTGTWVDDYQYVNCFVPVPFG</sequence>
<keyword evidence="2" id="KW-1185">Reference proteome</keyword>
<proteinExistence type="predicted"/>